<evidence type="ECO:0000256" key="2">
    <source>
        <dbReference type="ARBA" id="ARBA00023315"/>
    </source>
</evidence>
<dbReference type="EMBL" id="CP034539">
    <property type="protein sequence ID" value="AZQ38774.1"/>
    <property type="molecule type" value="Genomic_DNA"/>
</dbReference>
<evidence type="ECO:0000313" key="4">
    <source>
        <dbReference type="EMBL" id="AZQ38774.1"/>
    </source>
</evidence>
<dbReference type="OrthoDB" id="2636646at2"/>
<evidence type="ECO:0000313" key="5">
    <source>
        <dbReference type="Proteomes" id="UP000280298"/>
    </source>
</evidence>
<dbReference type="GO" id="GO:0016747">
    <property type="term" value="F:acyltransferase activity, transferring groups other than amino-acyl groups"/>
    <property type="evidence" value="ECO:0007669"/>
    <property type="project" value="UniProtKB-ARBA"/>
</dbReference>
<evidence type="ECO:0000259" key="3">
    <source>
        <dbReference type="Pfam" id="PF08541"/>
    </source>
</evidence>
<accession>A0A3Q9EY71</accession>
<gene>
    <name evidence="4" type="ORF">EJ357_39445</name>
</gene>
<name>A0A3Q9EY71_9ACTN</name>
<dbReference type="AlphaFoldDB" id="A0A3Q9EY71"/>
<feature type="domain" description="Beta-ketoacyl-[acyl-carrier-protein] synthase III C-terminal" evidence="3">
    <location>
        <begin position="224"/>
        <end position="312"/>
    </location>
</feature>
<dbReference type="Gene3D" id="3.40.47.10">
    <property type="match status" value="2"/>
</dbReference>
<dbReference type="KEGG" id="scya:EJ357_39445"/>
<dbReference type="PANTHER" id="PTHR34069:SF2">
    <property type="entry name" value="BETA-KETOACYL-[ACYL-CARRIER-PROTEIN] SYNTHASE III"/>
    <property type="match status" value="1"/>
</dbReference>
<dbReference type="RefSeq" id="WP_126396427.1">
    <property type="nucleotide sequence ID" value="NZ_CP034539.1"/>
</dbReference>
<evidence type="ECO:0000256" key="1">
    <source>
        <dbReference type="ARBA" id="ARBA00022679"/>
    </source>
</evidence>
<dbReference type="Pfam" id="PF08541">
    <property type="entry name" value="ACP_syn_III_C"/>
    <property type="match status" value="1"/>
</dbReference>
<dbReference type="GO" id="GO:0044550">
    <property type="term" value="P:secondary metabolite biosynthetic process"/>
    <property type="evidence" value="ECO:0007669"/>
    <property type="project" value="TreeGrafter"/>
</dbReference>
<keyword evidence="1" id="KW-0808">Transferase</keyword>
<protein>
    <submittedName>
        <fullName evidence="4">3-oxoacyl-ACP synthase</fullName>
    </submittedName>
</protein>
<dbReference type="SUPFAM" id="SSF53901">
    <property type="entry name" value="Thiolase-like"/>
    <property type="match status" value="1"/>
</dbReference>
<dbReference type="InterPro" id="IPR016039">
    <property type="entry name" value="Thiolase-like"/>
</dbReference>
<reference evidence="4 5" key="1">
    <citation type="journal article" date="2019" name="Int. J. Syst. Evol. Microbiol.">
        <title>Streptomyces cyaneochromogenes sp. nov., a blue pigment-producing actinomycete from manganese-contaminated soil.</title>
        <authorList>
            <person name="Tang X."/>
            <person name="Zhao J."/>
            <person name="Li K."/>
            <person name="Chen Z."/>
            <person name="Sun Y."/>
            <person name="Gao J."/>
        </authorList>
    </citation>
    <scope>NUCLEOTIDE SEQUENCE [LARGE SCALE GENOMIC DNA]</scope>
    <source>
        <strain evidence="4 5">MK-45</strain>
    </source>
</reference>
<dbReference type="Proteomes" id="UP000280298">
    <property type="component" value="Chromosome"/>
</dbReference>
<dbReference type="InterPro" id="IPR013747">
    <property type="entry name" value="ACP_syn_III_C"/>
</dbReference>
<sequence>MTGRLGTLERIESALPDRTVVVEAMGKTLGLSRAKLSLFRKVHGLQTLRLDPGLSLVDLVLSAARGVVTGLADPLRVRYVIHARAIHQVAPAGTDIAREVRDALGLGHAEAFAVTQQNCASGLGAIEVAAALLAGGDPADRALVLTGEKPFCPQVQLVPNTAIMGEAAAACLVAAEGTGHPVLSLVSRTLGEYADLISLPAEEAARFGKAYAPTLADVIRQAVAEAGLSLGDIDLIIPHNVNLMSWRQTIAELDIPADRVFLDNIARYSHCFTSDVFVNYTTLRDDGRLAEGRHYLMAGVGAGATFSAAVLTYRGAR</sequence>
<keyword evidence="5" id="KW-1185">Reference proteome</keyword>
<proteinExistence type="predicted"/>
<dbReference type="PANTHER" id="PTHR34069">
    <property type="entry name" value="3-OXOACYL-[ACYL-CARRIER-PROTEIN] SYNTHASE 3"/>
    <property type="match status" value="1"/>
</dbReference>
<keyword evidence="2" id="KW-0012">Acyltransferase</keyword>
<organism evidence="4 5">
    <name type="scientific">Streptomyces cyaneochromogenes</name>
    <dbReference type="NCBI Taxonomy" id="2496836"/>
    <lineage>
        <taxon>Bacteria</taxon>
        <taxon>Bacillati</taxon>
        <taxon>Actinomycetota</taxon>
        <taxon>Actinomycetes</taxon>
        <taxon>Kitasatosporales</taxon>
        <taxon>Streptomycetaceae</taxon>
        <taxon>Streptomyces</taxon>
    </lineage>
</organism>